<evidence type="ECO:0000313" key="1">
    <source>
        <dbReference type="EMBL" id="EOI55481.1"/>
    </source>
</evidence>
<dbReference type="Proteomes" id="UP000013750">
    <property type="component" value="Unassembled WGS sequence"/>
</dbReference>
<sequence>MLVGYEELIGTLYDMAKETEDEELQERLYDLGWTVKKCGIRDISEDPEEEIHFSELLRRLESMAEQAKELSDKIMLNDLKNTLASDGIDGYFGGFF</sequence>
<dbReference type="EMBL" id="AJDQ01000008">
    <property type="protein sequence ID" value="EOI55481.1"/>
    <property type="molecule type" value="Genomic_DNA"/>
</dbReference>
<proteinExistence type="predicted"/>
<accession>R2VCY8</accession>
<dbReference type="Proteomes" id="UP000014160">
    <property type="component" value="Unassembled WGS sequence"/>
</dbReference>
<organism evidence="1 3">
    <name type="scientific">Enterococcus gilvus ATCC BAA-350</name>
    <dbReference type="NCBI Taxonomy" id="1158614"/>
    <lineage>
        <taxon>Bacteria</taxon>
        <taxon>Bacillati</taxon>
        <taxon>Bacillota</taxon>
        <taxon>Bacilli</taxon>
        <taxon>Lactobacillales</taxon>
        <taxon>Enterococcaceae</taxon>
        <taxon>Enterococcus</taxon>
    </lineage>
</organism>
<dbReference type="PATRIC" id="fig|1158614.3.peg.2684"/>
<dbReference type="AlphaFoldDB" id="R2VCY8"/>
<evidence type="ECO:0000313" key="2">
    <source>
        <dbReference type="EMBL" id="EOW81976.1"/>
    </source>
</evidence>
<gene>
    <name evidence="2" type="ORF">I592_01277</name>
    <name evidence="1" type="ORF">UKC_02689</name>
</gene>
<comment type="caution">
    <text evidence="1">The sequence shown here is derived from an EMBL/GenBank/DDBJ whole genome shotgun (WGS) entry which is preliminary data.</text>
</comment>
<dbReference type="EMBL" id="ASWH01000001">
    <property type="protein sequence ID" value="EOW81976.1"/>
    <property type="molecule type" value="Genomic_DNA"/>
</dbReference>
<protein>
    <submittedName>
        <fullName evidence="1">Uncharacterized protein</fullName>
    </submittedName>
</protein>
<dbReference type="HOGENOM" id="CLU_183639_0_0_9"/>
<reference evidence="1 3" key="1">
    <citation type="submission" date="2013-02" db="EMBL/GenBank/DDBJ databases">
        <title>The Genome Sequence of Enterococcus gilvus ATCC BAA-350.</title>
        <authorList>
            <consortium name="The Broad Institute Genome Sequencing Platform"/>
            <consortium name="The Broad Institute Genome Sequencing Center for Infectious Disease"/>
            <person name="Earl A.M."/>
            <person name="Gilmore M.S."/>
            <person name="Lebreton F."/>
            <person name="Walker B."/>
            <person name="Young S.K."/>
            <person name="Zeng Q."/>
            <person name="Gargeya S."/>
            <person name="Fitzgerald M."/>
            <person name="Haas B."/>
            <person name="Abouelleil A."/>
            <person name="Alvarado L."/>
            <person name="Arachchi H.M."/>
            <person name="Berlin A.M."/>
            <person name="Chapman S.B."/>
            <person name="Dewar J."/>
            <person name="Goldberg J."/>
            <person name="Griggs A."/>
            <person name="Gujja S."/>
            <person name="Hansen M."/>
            <person name="Howarth C."/>
            <person name="Imamovic A."/>
            <person name="Larimer J."/>
            <person name="McCowan C."/>
            <person name="Murphy C."/>
            <person name="Neiman D."/>
            <person name="Pearson M."/>
            <person name="Priest M."/>
            <person name="Roberts A."/>
            <person name="Saif S."/>
            <person name="Shea T."/>
            <person name="Sisk P."/>
            <person name="Sykes S."/>
            <person name="Wortman J."/>
            <person name="Nusbaum C."/>
            <person name="Birren B."/>
        </authorList>
    </citation>
    <scope>NUCLEOTIDE SEQUENCE [LARGE SCALE GENOMIC DNA]</scope>
    <source>
        <strain evidence="1 3">ATCC BAA-350</strain>
    </source>
</reference>
<keyword evidence="4" id="KW-1185">Reference proteome</keyword>
<name>R2VCY8_9ENTE</name>
<evidence type="ECO:0000313" key="3">
    <source>
        <dbReference type="Proteomes" id="UP000013750"/>
    </source>
</evidence>
<reference evidence="2 4" key="2">
    <citation type="submission" date="2013-03" db="EMBL/GenBank/DDBJ databases">
        <title>The Genome Sequence of Enterococcus gilvus ATCC BAA-350 (PacBio/Illumina hybrid assembly).</title>
        <authorList>
            <consortium name="The Broad Institute Genomics Platform"/>
            <consortium name="The Broad Institute Genome Sequencing Center for Infectious Disease"/>
            <person name="Earl A."/>
            <person name="Russ C."/>
            <person name="Gilmore M."/>
            <person name="Surin D."/>
            <person name="Walker B."/>
            <person name="Young S."/>
            <person name="Zeng Q."/>
            <person name="Gargeya S."/>
            <person name="Fitzgerald M."/>
            <person name="Haas B."/>
            <person name="Abouelleil A."/>
            <person name="Allen A.W."/>
            <person name="Alvarado L."/>
            <person name="Arachchi H.M."/>
            <person name="Berlin A.M."/>
            <person name="Chapman S.B."/>
            <person name="Gainer-Dewar J."/>
            <person name="Goldberg J."/>
            <person name="Griggs A."/>
            <person name="Gujja S."/>
            <person name="Hansen M."/>
            <person name="Howarth C."/>
            <person name="Imamovic A."/>
            <person name="Ireland A."/>
            <person name="Larimer J."/>
            <person name="McCowan C."/>
            <person name="Murphy C."/>
            <person name="Pearson M."/>
            <person name="Poon T.W."/>
            <person name="Priest M."/>
            <person name="Roberts A."/>
            <person name="Saif S."/>
            <person name="Shea T."/>
            <person name="Sisk P."/>
            <person name="Sykes S."/>
            <person name="Wortman J."/>
            <person name="Nusbaum C."/>
            <person name="Birren B."/>
        </authorList>
    </citation>
    <scope>NUCLEOTIDE SEQUENCE [LARGE SCALE GENOMIC DNA]</scope>
    <source>
        <strain evidence="2 4">ATCC BAA-350</strain>
    </source>
</reference>
<evidence type="ECO:0000313" key="4">
    <source>
        <dbReference type="Proteomes" id="UP000014160"/>
    </source>
</evidence>